<dbReference type="EMBL" id="WKJZ01000001">
    <property type="protein sequence ID" value="MVW75397.1"/>
    <property type="molecule type" value="Genomic_DNA"/>
</dbReference>
<dbReference type="AlphaFoldDB" id="A0A6I4KTG6"/>
<comment type="caution">
    <text evidence="2">The sequence shown here is derived from an EMBL/GenBank/DDBJ whole genome shotgun (WGS) entry which is preliminary data.</text>
</comment>
<dbReference type="RefSeq" id="WP_160344502.1">
    <property type="nucleotide sequence ID" value="NZ_WKJZ01000001.1"/>
</dbReference>
<gene>
    <name evidence="2" type="ORF">GJV18_08715</name>
</gene>
<protein>
    <submittedName>
        <fullName evidence="2">Uncharacterized protein</fullName>
    </submittedName>
</protein>
<dbReference type="Proteomes" id="UP000429555">
    <property type="component" value="Unassembled WGS sequence"/>
</dbReference>
<organism evidence="2 3">
    <name type="scientific">Pseudomonas xionganensis</name>
    <dbReference type="NCBI Taxonomy" id="2654845"/>
    <lineage>
        <taxon>Bacteria</taxon>
        <taxon>Pseudomonadati</taxon>
        <taxon>Pseudomonadota</taxon>
        <taxon>Gammaproteobacteria</taxon>
        <taxon>Pseudomonadales</taxon>
        <taxon>Pseudomonadaceae</taxon>
        <taxon>Pseudomonas</taxon>
    </lineage>
</organism>
<proteinExistence type="predicted"/>
<sequence>MLINGGPINSAPINGASGAVAAPEPEYVVAGISYRWRLRVTVGGVDLSDQVLGVTDTDREGGAAGVGGLELYLPPGPVVPSDWVGRSVTLDFIWTTEGVTHEERRYTGQILAPSWDAANRILACELSDNLQQRVEALSVAEIDALTGGFWSADVFEPVEGRSRWDYALERMSTRTASLDCSPTGELRVSSWYAMATPHYVFGPGTTLDGSVSLQLPDLSRLTNHVVIEADYRYSRLRQKNESWSWVGGGFCGWYFPDNKELPTIEMIEDAVSSTGSQLLKDPSWDLLPPSDIDPCLTGQPWVNNFTDLLLGAQFRTGRRWVQSITERYTLTVEAPASIAQAGPVVARVGGAFEVESAQAETWGSTPFDSGLNGHTDSRDETRRQAFFAVLLRQALAQLVDAHRATRISLSLPTPMAAGIDLTHTLQLDDQGIAAQGRVTRVRDVYDHSGGTAITTLELAVMRGGGAVNDALVPPASVDEPQPPGISPTSLPTQLGGRSGVPEYDEDLPGFAGNYGSSDIADPIRYPRRFKLTVDEIPAEQRDELPVPIAATYSVAIPNDLLEL</sequence>
<evidence type="ECO:0000256" key="1">
    <source>
        <dbReference type="SAM" id="MobiDB-lite"/>
    </source>
</evidence>
<accession>A0A6I4KTG6</accession>
<name>A0A6I4KTG6_9PSED</name>
<evidence type="ECO:0000313" key="3">
    <source>
        <dbReference type="Proteomes" id="UP000429555"/>
    </source>
</evidence>
<reference evidence="2 3" key="1">
    <citation type="submission" date="2019-11" db="EMBL/GenBank/DDBJ databases">
        <title>Pseudomonas flavidum sp. nov., isolated from Baiyang Lake.</title>
        <authorList>
            <person name="Zhao Y."/>
        </authorList>
    </citation>
    <scope>NUCLEOTIDE SEQUENCE [LARGE SCALE GENOMIC DNA]</scope>
    <source>
        <strain evidence="3">R-22-3 w-18</strain>
    </source>
</reference>
<feature type="region of interest" description="Disordered" evidence="1">
    <location>
        <begin position="477"/>
        <end position="504"/>
    </location>
</feature>
<keyword evidence="3" id="KW-1185">Reference proteome</keyword>
<evidence type="ECO:0000313" key="2">
    <source>
        <dbReference type="EMBL" id="MVW75397.1"/>
    </source>
</evidence>